<evidence type="ECO:0000313" key="2">
    <source>
        <dbReference type="EMBL" id="RRB15071.1"/>
    </source>
</evidence>
<gene>
    <name evidence="2" type="ORF">EHT87_10990</name>
</gene>
<protein>
    <recommendedName>
        <fullName evidence="4">Histidine kinase N-terminal 7TM region domain-containing protein</fullName>
    </recommendedName>
</protein>
<dbReference type="AlphaFoldDB" id="A0A3P1CP30"/>
<proteinExistence type="predicted"/>
<comment type="caution">
    <text evidence="2">The sequence shown here is derived from an EMBL/GenBank/DDBJ whole genome shotgun (WGS) entry which is preliminary data.</text>
</comment>
<accession>A0A3P1CP30</accession>
<dbReference type="OrthoDB" id="651989at2"/>
<feature type="transmembrane region" description="Helical" evidence="1">
    <location>
        <begin position="6"/>
        <end position="23"/>
    </location>
</feature>
<feature type="transmembrane region" description="Helical" evidence="1">
    <location>
        <begin position="184"/>
        <end position="203"/>
    </location>
</feature>
<reference evidence="2 3" key="1">
    <citation type="submission" date="2018-11" db="EMBL/GenBank/DDBJ databases">
        <authorList>
            <person name="Zhou Z."/>
            <person name="Wang G."/>
        </authorList>
    </citation>
    <scope>NUCLEOTIDE SEQUENCE [LARGE SCALE GENOMIC DNA]</scope>
    <source>
        <strain evidence="2 3">KCTC42998</strain>
    </source>
</reference>
<feature type="transmembrane region" description="Helical" evidence="1">
    <location>
        <begin position="115"/>
        <end position="136"/>
    </location>
</feature>
<dbReference type="EMBL" id="RQJP01000002">
    <property type="protein sequence ID" value="RRB15071.1"/>
    <property type="molecule type" value="Genomic_DNA"/>
</dbReference>
<keyword evidence="1" id="KW-0812">Transmembrane</keyword>
<keyword evidence="1" id="KW-0472">Membrane</keyword>
<feature type="transmembrane region" description="Helical" evidence="1">
    <location>
        <begin position="60"/>
        <end position="78"/>
    </location>
</feature>
<evidence type="ECO:0000256" key="1">
    <source>
        <dbReference type="SAM" id="Phobius"/>
    </source>
</evidence>
<keyword evidence="3" id="KW-1185">Reference proteome</keyword>
<sequence>MLEVYLTFLLISLIVAINQRRFLTENFRWLMWSLYVTCVVEGIGYYHLKMVKNSNFIYHFYQPIEYMLVALFFLNTINSVSVKKWIGRSIPGFLLVCVLNTLFFQKLNSPNSTSFMVESALLILWSGIYFFELFKGNTEEKIWAIPEFWISTGVLFFYAGTFFLMGLLNYLYKVDMGLAKKLYVINHILNILLYSLYTVGFICKARQMKSSLL</sequence>
<organism evidence="2 3">
    <name type="scientific">Larkinella knui</name>
    <dbReference type="NCBI Taxonomy" id="2025310"/>
    <lineage>
        <taxon>Bacteria</taxon>
        <taxon>Pseudomonadati</taxon>
        <taxon>Bacteroidota</taxon>
        <taxon>Cytophagia</taxon>
        <taxon>Cytophagales</taxon>
        <taxon>Spirosomataceae</taxon>
        <taxon>Larkinella</taxon>
    </lineage>
</organism>
<feature type="transmembrane region" description="Helical" evidence="1">
    <location>
        <begin position="148"/>
        <end position="172"/>
    </location>
</feature>
<dbReference type="Proteomes" id="UP000274271">
    <property type="component" value="Unassembled WGS sequence"/>
</dbReference>
<dbReference type="RefSeq" id="WP_124906673.1">
    <property type="nucleotide sequence ID" value="NZ_RQJP01000002.1"/>
</dbReference>
<evidence type="ECO:0000313" key="3">
    <source>
        <dbReference type="Proteomes" id="UP000274271"/>
    </source>
</evidence>
<evidence type="ECO:0008006" key="4">
    <source>
        <dbReference type="Google" id="ProtNLM"/>
    </source>
</evidence>
<feature type="transmembrane region" description="Helical" evidence="1">
    <location>
        <begin position="85"/>
        <end position="103"/>
    </location>
</feature>
<keyword evidence="1" id="KW-1133">Transmembrane helix</keyword>
<feature type="transmembrane region" description="Helical" evidence="1">
    <location>
        <begin position="30"/>
        <end position="48"/>
    </location>
</feature>
<name>A0A3P1CP30_9BACT</name>